<dbReference type="RefSeq" id="WP_252114661.1">
    <property type="nucleotide sequence ID" value="NZ_JAMSCK010000005.1"/>
</dbReference>
<protein>
    <submittedName>
        <fullName evidence="2">Glycosyltransferase family 2 protein</fullName>
    </submittedName>
</protein>
<reference evidence="2" key="1">
    <citation type="submission" date="2022-06" db="EMBL/GenBank/DDBJ databases">
        <title>Gramella sediminis sp. nov., isolated from deep-sea sediment of the Indian Ocean.</title>
        <authorList>
            <person name="Yang L."/>
        </authorList>
    </citation>
    <scope>NUCLEOTIDE SEQUENCE</scope>
    <source>
        <strain evidence="2">HMD3159</strain>
    </source>
</reference>
<name>A0ABT0Z432_9FLAO</name>
<dbReference type="Gene3D" id="3.90.550.10">
    <property type="entry name" value="Spore Coat Polysaccharide Biosynthesis Protein SpsA, Chain A"/>
    <property type="match status" value="1"/>
</dbReference>
<dbReference type="Proteomes" id="UP001155077">
    <property type="component" value="Unassembled WGS sequence"/>
</dbReference>
<comment type="caution">
    <text evidence="2">The sequence shown here is derived from an EMBL/GenBank/DDBJ whole genome shotgun (WGS) entry which is preliminary data.</text>
</comment>
<dbReference type="InterPro" id="IPR001173">
    <property type="entry name" value="Glyco_trans_2-like"/>
</dbReference>
<sequence length="316" mass="37540">MDLLKKELPSVKRFQVSVIIPVYKADKFLKEAVISAIDLKEVGEVILIEDGSPDDSFHVCEELSKKYEKVKLFQHPDGKNKGAGASRNLGVRKASCEYIAFLDADDWYLPNRFVKDVEIFIKYKNVDAAYSSSILEEDVGNNEKRYGAKEDIRRIWNYEITSFEFYKEVLGRELVLFNTNSVTFRKEFLSVQKLFDKRLRLHQDTELWYRLIRRGNFYASEVFKPVAVVRRHDQNRITSRTTKSTLKMFAYFIENVGMKNLYDFERSYLLKKIIRLESEKFDSSLRRRIFYYFTYTINKPFSESYLKQFIKKFNDD</sequence>
<gene>
    <name evidence="2" type="ORF">NE848_13925</name>
</gene>
<dbReference type="Pfam" id="PF00535">
    <property type="entry name" value="Glycos_transf_2"/>
    <property type="match status" value="1"/>
</dbReference>
<evidence type="ECO:0000313" key="3">
    <source>
        <dbReference type="Proteomes" id="UP001155077"/>
    </source>
</evidence>
<dbReference type="PANTHER" id="PTHR22916:SF3">
    <property type="entry name" value="UDP-GLCNAC:BETAGAL BETA-1,3-N-ACETYLGLUCOSAMINYLTRANSFERASE-LIKE PROTEIN 1"/>
    <property type="match status" value="1"/>
</dbReference>
<dbReference type="CDD" id="cd00761">
    <property type="entry name" value="Glyco_tranf_GTA_type"/>
    <property type="match status" value="1"/>
</dbReference>
<evidence type="ECO:0000313" key="2">
    <source>
        <dbReference type="EMBL" id="MCM8570488.1"/>
    </source>
</evidence>
<dbReference type="SUPFAM" id="SSF53448">
    <property type="entry name" value="Nucleotide-diphospho-sugar transferases"/>
    <property type="match status" value="1"/>
</dbReference>
<feature type="domain" description="Glycosyltransferase 2-like" evidence="1">
    <location>
        <begin position="17"/>
        <end position="168"/>
    </location>
</feature>
<keyword evidence="3" id="KW-1185">Reference proteome</keyword>
<dbReference type="PANTHER" id="PTHR22916">
    <property type="entry name" value="GLYCOSYLTRANSFERASE"/>
    <property type="match status" value="1"/>
</dbReference>
<dbReference type="EMBL" id="JAMSCK010000005">
    <property type="protein sequence ID" value="MCM8570488.1"/>
    <property type="molecule type" value="Genomic_DNA"/>
</dbReference>
<evidence type="ECO:0000259" key="1">
    <source>
        <dbReference type="Pfam" id="PF00535"/>
    </source>
</evidence>
<accession>A0ABT0Z432</accession>
<proteinExistence type="predicted"/>
<organism evidence="2 3">
    <name type="scientific">Gramella jeungdoensis</name>
    <dbReference type="NCBI Taxonomy" id="708091"/>
    <lineage>
        <taxon>Bacteria</taxon>
        <taxon>Pseudomonadati</taxon>
        <taxon>Bacteroidota</taxon>
        <taxon>Flavobacteriia</taxon>
        <taxon>Flavobacteriales</taxon>
        <taxon>Flavobacteriaceae</taxon>
        <taxon>Christiangramia</taxon>
    </lineage>
</organism>
<dbReference type="InterPro" id="IPR029044">
    <property type="entry name" value="Nucleotide-diphossugar_trans"/>
</dbReference>